<keyword evidence="5 14" id="KW-0808">Transferase</keyword>
<dbReference type="GO" id="GO:0008495">
    <property type="term" value="F:protoheme IX farnesyltransferase activity"/>
    <property type="evidence" value="ECO:0007669"/>
    <property type="project" value="UniProtKB-UniRule"/>
</dbReference>
<evidence type="ECO:0000256" key="1">
    <source>
        <dbReference type="ARBA" id="ARBA00004651"/>
    </source>
</evidence>
<keyword evidence="9 14" id="KW-0472">Membrane</keyword>
<evidence type="ECO:0000256" key="11">
    <source>
        <dbReference type="ARBA" id="ARBA00040810"/>
    </source>
</evidence>
<name>A0A839QMR9_9MICC</name>
<evidence type="ECO:0000256" key="4">
    <source>
        <dbReference type="ARBA" id="ARBA00022475"/>
    </source>
</evidence>
<sequence length="327" mass="35754">MSVKTVPVDSSVANRASRQHDESVGDFVSRKAKAYLALTKPRVVELLLVTTLPTMIFAQRGFPPLLLVLATLVGGAMAAGASGSFNCYIDRDMDKLMKRTKGRPLVTGDVTPREALIFSWTLAIASLVVLWFGTNPLTTALGLAAILFYVVLYTLILKRRTAQNIVWGGIAGCMPVLIAWAAVTNKVEWPAIILFLIIFLWTPPHYWPLSMKYADDYNAAKVPMLGAIASAKRVSVQVVLYAWATVVCSLLLAPMGYAGIVYTVLAGASGAWFVYECHVLYREAQHEHEPADMNKKAMKVFHISITYLTIVFLALAVDPFVGGPLFG</sequence>
<comment type="subcellular location">
    <subcellularLocation>
        <location evidence="1 14">Cell membrane</location>
        <topology evidence="1 14">Multi-pass membrane protein</topology>
    </subcellularLocation>
</comment>
<evidence type="ECO:0000256" key="14">
    <source>
        <dbReference type="HAMAP-Rule" id="MF_00154"/>
    </source>
</evidence>
<comment type="similarity">
    <text evidence="14">Belongs to the UbiA prenyltransferase family. Protoheme IX farnesyltransferase subfamily.</text>
</comment>
<feature type="transmembrane region" description="Helical" evidence="14">
    <location>
        <begin position="164"/>
        <end position="183"/>
    </location>
</feature>
<dbReference type="UniPathway" id="UPA00834">
    <property type="reaction ID" value="UER00712"/>
</dbReference>
<evidence type="ECO:0000256" key="9">
    <source>
        <dbReference type="ARBA" id="ARBA00023136"/>
    </source>
</evidence>
<evidence type="ECO:0000256" key="5">
    <source>
        <dbReference type="ARBA" id="ARBA00022679"/>
    </source>
</evidence>
<feature type="transmembrane region" description="Helical" evidence="14">
    <location>
        <begin position="110"/>
        <end position="132"/>
    </location>
</feature>
<dbReference type="Pfam" id="PF01040">
    <property type="entry name" value="UbiA"/>
    <property type="match status" value="1"/>
</dbReference>
<reference evidence="15 16" key="1">
    <citation type="submission" date="2020-08" db="EMBL/GenBank/DDBJ databases">
        <title>Sequencing the genomes of 1000 actinobacteria strains.</title>
        <authorList>
            <person name="Klenk H.-P."/>
        </authorList>
    </citation>
    <scope>NUCLEOTIDE SEQUENCE [LARGE SCALE GENOMIC DNA]</scope>
    <source>
        <strain evidence="15 16">DSM 22826</strain>
    </source>
</reference>
<keyword evidence="16" id="KW-1185">Reference proteome</keyword>
<dbReference type="EMBL" id="JACHVS010000002">
    <property type="protein sequence ID" value="MBB2996883.1"/>
    <property type="molecule type" value="Genomic_DNA"/>
</dbReference>
<evidence type="ECO:0000256" key="2">
    <source>
        <dbReference type="ARBA" id="ARBA00004919"/>
    </source>
</evidence>
<dbReference type="NCBIfam" id="TIGR01473">
    <property type="entry name" value="cyoE_ctaB"/>
    <property type="match status" value="1"/>
</dbReference>
<dbReference type="GO" id="GO:0048034">
    <property type="term" value="P:heme O biosynthetic process"/>
    <property type="evidence" value="ECO:0007669"/>
    <property type="project" value="UniProtKB-UniRule"/>
</dbReference>
<accession>A0A839QMR9</accession>
<comment type="miscellaneous">
    <text evidence="14">Carbon 2 of the heme B porphyrin ring is defined according to the Fischer nomenclature.</text>
</comment>
<evidence type="ECO:0000256" key="10">
    <source>
        <dbReference type="ARBA" id="ARBA00030253"/>
    </source>
</evidence>
<keyword evidence="6 14" id="KW-0812">Transmembrane</keyword>
<dbReference type="EC" id="2.5.1.141" evidence="3 14"/>
<evidence type="ECO:0000256" key="12">
    <source>
        <dbReference type="ARBA" id="ARBA00042475"/>
    </source>
</evidence>
<feature type="transmembrane region" description="Helical" evidence="14">
    <location>
        <begin position="301"/>
        <end position="321"/>
    </location>
</feature>
<evidence type="ECO:0000313" key="16">
    <source>
        <dbReference type="Proteomes" id="UP000523000"/>
    </source>
</evidence>
<evidence type="ECO:0000256" key="3">
    <source>
        <dbReference type="ARBA" id="ARBA00012292"/>
    </source>
</evidence>
<dbReference type="NCBIfam" id="NF003349">
    <property type="entry name" value="PRK04375.1-2"/>
    <property type="match status" value="1"/>
</dbReference>
<evidence type="ECO:0000256" key="13">
    <source>
        <dbReference type="ARBA" id="ARBA00047690"/>
    </source>
</evidence>
<dbReference type="Proteomes" id="UP000523000">
    <property type="component" value="Unassembled WGS sequence"/>
</dbReference>
<dbReference type="InterPro" id="IPR006369">
    <property type="entry name" value="Protohaem_IX_farnesylTrfase"/>
</dbReference>
<dbReference type="PANTHER" id="PTHR43448">
    <property type="entry name" value="PROTOHEME IX FARNESYLTRANSFERASE, MITOCHONDRIAL"/>
    <property type="match status" value="1"/>
</dbReference>
<gene>
    <name evidence="14" type="primary">ctaB</name>
    <name evidence="15" type="ORF">E9229_003130</name>
</gene>
<feature type="transmembrane region" description="Helical" evidence="14">
    <location>
        <begin position="234"/>
        <end position="253"/>
    </location>
</feature>
<dbReference type="PROSITE" id="PS00943">
    <property type="entry name" value="UBIA"/>
    <property type="match status" value="1"/>
</dbReference>
<comment type="function">
    <text evidence="14">Converts heme B (protoheme IX) to heme O by substitution of the vinyl group on carbon 2 of heme B porphyrin ring with a hydroxyethyl farnesyl side group.</text>
</comment>
<dbReference type="HAMAP" id="MF_00154">
    <property type="entry name" value="CyoE_CtaB"/>
    <property type="match status" value="1"/>
</dbReference>
<comment type="pathway">
    <text evidence="2 14">Porphyrin-containing compound metabolism; heme O biosynthesis; heme O from protoheme: step 1/1.</text>
</comment>
<evidence type="ECO:0000256" key="8">
    <source>
        <dbReference type="ARBA" id="ARBA00023133"/>
    </source>
</evidence>
<proteinExistence type="inferred from homology"/>
<evidence type="ECO:0000256" key="7">
    <source>
        <dbReference type="ARBA" id="ARBA00022989"/>
    </source>
</evidence>
<feature type="transmembrane region" description="Helical" evidence="14">
    <location>
        <begin position="189"/>
        <end position="207"/>
    </location>
</feature>
<dbReference type="AlphaFoldDB" id="A0A839QMR9"/>
<evidence type="ECO:0000313" key="15">
    <source>
        <dbReference type="EMBL" id="MBB2996883.1"/>
    </source>
</evidence>
<dbReference type="GO" id="GO:0005886">
    <property type="term" value="C:plasma membrane"/>
    <property type="evidence" value="ECO:0007669"/>
    <property type="project" value="UniProtKB-SubCell"/>
</dbReference>
<protein>
    <recommendedName>
        <fullName evidence="11 14">Protoheme IX farnesyltransferase</fullName>
        <ecNumber evidence="3 14">2.5.1.141</ecNumber>
    </recommendedName>
    <alternativeName>
        <fullName evidence="12 14">Heme B farnesyltransferase</fullName>
    </alternativeName>
    <alternativeName>
        <fullName evidence="10 14">Heme O synthase</fullName>
    </alternativeName>
</protein>
<organism evidence="15 16">
    <name type="scientific">Paeniglutamicibacter cryotolerans</name>
    <dbReference type="NCBI Taxonomy" id="670079"/>
    <lineage>
        <taxon>Bacteria</taxon>
        <taxon>Bacillati</taxon>
        <taxon>Actinomycetota</taxon>
        <taxon>Actinomycetes</taxon>
        <taxon>Micrococcales</taxon>
        <taxon>Micrococcaceae</taxon>
        <taxon>Paeniglutamicibacter</taxon>
    </lineage>
</organism>
<dbReference type="CDD" id="cd13957">
    <property type="entry name" value="PT_UbiA_Cox10"/>
    <property type="match status" value="1"/>
</dbReference>
<keyword evidence="4 14" id="KW-1003">Cell membrane</keyword>
<evidence type="ECO:0000256" key="6">
    <source>
        <dbReference type="ARBA" id="ARBA00022692"/>
    </source>
</evidence>
<dbReference type="InterPro" id="IPR044878">
    <property type="entry name" value="UbiA_sf"/>
</dbReference>
<keyword evidence="7 14" id="KW-1133">Transmembrane helix</keyword>
<dbReference type="PANTHER" id="PTHR43448:SF7">
    <property type="entry name" value="4-HYDROXYBENZOATE SOLANESYLTRANSFERASE"/>
    <property type="match status" value="1"/>
</dbReference>
<keyword evidence="8 14" id="KW-0350">Heme biosynthesis</keyword>
<feature type="transmembrane region" description="Helical" evidence="14">
    <location>
        <begin position="138"/>
        <end position="157"/>
    </location>
</feature>
<feature type="transmembrane region" description="Helical" evidence="14">
    <location>
        <begin position="259"/>
        <end position="281"/>
    </location>
</feature>
<comment type="catalytic activity">
    <reaction evidence="13 14">
        <text>heme b + (2E,6E)-farnesyl diphosphate + H2O = Fe(II)-heme o + diphosphate</text>
        <dbReference type="Rhea" id="RHEA:28070"/>
        <dbReference type="ChEBI" id="CHEBI:15377"/>
        <dbReference type="ChEBI" id="CHEBI:33019"/>
        <dbReference type="ChEBI" id="CHEBI:60344"/>
        <dbReference type="ChEBI" id="CHEBI:60530"/>
        <dbReference type="ChEBI" id="CHEBI:175763"/>
        <dbReference type="EC" id="2.5.1.141"/>
    </reaction>
</comment>
<dbReference type="RefSeq" id="WP_183512457.1">
    <property type="nucleotide sequence ID" value="NZ_BAABGK010000095.1"/>
</dbReference>
<comment type="caution">
    <text evidence="15">The sequence shown here is derived from an EMBL/GenBank/DDBJ whole genome shotgun (WGS) entry which is preliminary data.</text>
</comment>
<dbReference type="FunFam" id="1.10.357.140:FF:000001">
    <property type="entry name" value="Protoheme IX farnesyltransferase"/>
    <property type="match status" value="1"/>
</dbReference>
<dbReference type="Gene3D" id="1.10.357.140">
    <property type="entry name" value="UbiA prenyltransferase"/>
    <property type="match status" value="1"/>
</dbReference>
<dbReference type="InterPro" id="IPR000537">
    <property type="entry name" value="UbiA_prenyltransferase"/>
</dbReference>
<feature type="transmembrane region" description="Helical" evidence="14">
    <location>
        <begin position="65"/>
        <end position="89"/>
    </location>
</feature>
<dbReference type="InterPro" id="IPR030470">
    <property type="entry name" value="UbiA_prenylTrfase_CS"/>
</dbReference>